<feature type="compositionally biased region" description="Polar residues" evidence="1">
    <location>
        <begin position="99"/>
        <end position="108"/>
    </location>
</feature>
<feature type="compositionally biased region" description="Low complexity" evidence="1">
    <location>
        <begin position="60"/>
        <end position="69"/>
    </location>
</feature>
<accession>A0A6D2I1Y6</accession>
<evidence type="ECO:0000313" key="3">
    <source>
        <dbReference type="Proteomes" id="UP000467841"/>
    </source>
</evidence>
<name>A0A6D2I1Y6_9BRAS</name>
<evidence type="ECO:0000256" key="1">
    <source>
        <dbReference type="SAM" id="MobiDB-lite"/>
    </source>
</evidence>
<dbReference type="Proteomes" id="UP000467841">
    <property type="component" value="Unassembled WGS sequence"/>
</dbReference>
<evidence type="ECO:0000313" key="2">
    <source>
        <dbReference type="EMBL" id="CAA7020941.1"/>
    </source>
</evidence>
<feature type="compositionally biased region" description="Basic and acidic residues" evidence="1">
    <location>
        <begin position="144"/>
        <end position="154"/>
    </location>
</feature>
<feature type="compositionally biased region" description="Basic and acidic residues" evidence="1">
    <location>
        <begin position="85"/>
        <end position="97"/>
    </location>
</feature>
<comment type="caution">
    <text evidence="2">The sequence shown here is derived from an EMBL/GenBank/DDBJ whole genome shotgun (WGS) entry which is preliminary data.</text>
</comment>
<organism evidence="2 3">
    <name type="scientific">Microthlaspi erraticum</name>
    <dbReference type="NCBI Taxonomy" id="1685480"/>
    <lineage>
        <taxon>Eukaryota</taxon>
        <taxon>Viridiplantae</taxon>
        <taxon>Streptophyta</taxon>
        <taxon>Embryophyta</taxon>
        <taxon>Tracheophyta</taxon>
        <taxon>Spermatophyta</taxon>
        <taxon>Magnoliopsida</taxon>
        <taxon>eudicotyledons</taxon>
        <taxon>Gunneridae</taxon>
        <taxon>Pentapetalae</taxon>
        <taxon>rosids</taxon>
        <taxon>malvids</taxon>
        <taxon>Brassicales</taxon>
        <taxon>Brassicaceae</taxon>
        <taxon>Coluteocarpeae</taxon>
        <taxon>Microthlaspi</taxon>
    </lineage>
</organism>
<proteinExistence type="predicted"/>
<keyword evidence="3" id="KW-1185">Reference proteome</keyword>
<gene>
    <name evidence="2" type="ORF">MERR_LOCUS8176</name>
</gene>
<dbReference type="AlphaFoldDB" id="A0A6D2I1Y6"/>
<protein>
    <submittedName>
        <fullName evidence="2">Uncharacterized protein</fullName>
    </submittedName>
</protein>
<reference evidence="2" key="1">
    <citation type="submission" date="2020-01" db="EMBL/GenBank/DDBJ databases">
        <authorList>
            <person name="Mishra B."/>
        </authorList>
    </citation>
    <scope>NUCLEOTIDE SEQUENCE [LARGE SCALE GENOMIC DNA]</scope>
</reference>
<sequence>MQSNNYVEAKRFVIKNKLALLLHPNKNRFRGAEDAFKRPAYGQQWKSLEVKLKKKEAKPQQKQQSTNTKKNSDASSTTSASEYAMKARERMKAEKLFSKRTTTGNLNFNFEAKPQQKQESRDNSQATNKRRKIDASSTTSASDYPEKAQERKKE</sequence>
<feature type="region of interest" description="Disordered" evidence="1">
    <location>
        <begin position="51"/>
        <end position="154"/>
    </location>
</feature>
<dbReference type="EMBL" id="CACVBM020000566">
    <property type="protein sequence ID" value="CAA7020941.1"/>
    <property type="molecule type" value="Genomic_DNA"/>
</dbReference>